<feature type="compositionally biased region" description="Polar residues" evidence="1">
    <location>
        <begin position="227"/>
        <end position="252"/>
    </location>
</feature>
<reference evidence="2" key="1">
    <citation type="submission" date="2025-08" db="UniProtKB">
        <authorList>
            <consortium name="Ensembl"/>
        </authorList>
    </citation>
    <scope>IDENTIFICATION</scope>
</reference>
<feature type="compositionally biased region" description="Basic and acidic residues" evidence="1">
    <location>
        <begin position="284"/>
        <end position="306"/>
    </location>
</feature>
<evidence type="ECO:0000313" key="3">
    <source>
        <dbReference type="Proteomes" id="UP000694548"/>
    </source>
</evidence>
<keyword evidence="3" id="KW-1185">Reference proteome</keyword>
<evidence type="ECO:0000313" key="2">
    <source>
        <dbReference type="Ensembl" id="ENSNFUP00015023000.1"/>
    </source>
</evidence>
<organism evidence="2 3">
    <name type="scientific">Nothobranchius furzeri</name>
    <name type="common">Turquoise killifish</name>
    <dbReference type="NCBI Taxonomy" id="105023"/>
    <lineage>
        <taxon>Eukaryota</taxon>
        <taxon>Metazoa</taxon>
        <taxon>Chordata</taxon>
        <taxon>Craniata</taxon>
        <taxon>Vertebrata</taxon>
        <taxon>Euteleostomi</taxon>
        <taxon>Actinopterygii</taxon>
        <taxon>Neopterygii</taxon>
        <taxon>Teleostei</taxon>
        <taxon>Neoteleostei</taxon>
        <taxon>Acanthomorphata</taxon>
        <taxon>Ovalentaria</taxon>
        <taxon>Atherinomorphae</taxon>
        <taxon>Cyprinodontiformes</taxon>
        <taxon>Nothobranchiidae</taxon>
        <taxon>Nothobranchius</taxon>
    </lineage>
</organism>
<feature type="compositionally biased region" description="Low complexity" evidence="1">
    <location>
        <begin position="257"/>
        <end position="266"/>
    </location>
</feature>
<feature type="compositionally biased region" description="Basic and acidic residues" evidence="1">
    <location>
        <begin position="324"/>
        <end position="338"/>
    </location>
</feature>
<dbReference type="Ensembl" id="ENSNFUT00015024062.1">
    <property type="protein sequence ID" value="ENSNFUP00015023000.1"/>
    <property type="gene ID" value="ENSNFUG00015011127.1"/>
</dbReference>
<proteinExistence type="predicted"/>
<dbReference type="Proteomes" id="UP000694548">
    <property type="component" value="Unassembled WGS sequence"/>
</dbReference>
<name>A0A8C6LPM7_NOTFU</name>
<reference evidence="2" key="2">
    <citation type="submission" date="2025-09" db="UniProtKB">
        <authorList>
            <consortium name="Ensembl"/>
        </authorList>
    </citation>
    <scope>IDENTIFICATION</scope>
</reference>
<evidence type="ECO:0000256" key="1">
    <source>
        <dbReference type="SAM" id="MobiDB-lite"/>
    </source>
</evidence>
<dbReference type="GeneTree" id="ENSGT01150000287257"/>
<accession>A0A8C6LPM7</accession>
<feature type="region of interest" description="Disordered" evidence="1">
    <location>
        <begin position="225"/>
        <end position="350"/>
    </location>
</feature>
<protein>
    <submittedName>
        <fullName evidence="2">Uncharacterized protein</fullName>
    </submittedName>
</protein>
<sequence length="350" mass="38964">MPSCCTCWCCCDGCASFPASPTELTGSMADIYRMSRSVKKFNPRPGNSYLVDNYLSDLRHHFQRCPGITLEDKIFLIRLTSDAVGSFIDRQRSAIANDYARLEAAIKKAYIYDAKEAGIKLALTVKQGRTEDPQAFYLHFFGAYFGTECKEGMEDEKGFKEIFLENLHPQYSPYMGTVEAKTTPMDELRRMVSCAFRRFDKSSKSSHAPSVLAVEVSPSLLRLEGTASGTHKNNNRNNGSKQQAQKSNNNSKPKGFPNNKPQNPNRPQTPPPACGGDPRSPRLGCDKNRVSFKEKGGSSYSFRRESPCSGKSHAPSRQNSLHSARKDYSPAPRPRTDSRNQSPGRIHTLG</sequence>
<dbReference type="AlphaFoldDB" id="A0A8C6LPM7"/>